<proteinExistence type="predicted"/>
<dbReference type="GeneID" id="54304671"/>
<organism evidence="2 3">
    <name type="scientific">Aplosporella prunicola CBS 121167</name>
    <dbReference type="NCBI Taxonomy" id="1176127"/>
    <lineage>
        <taxon>Eukaryota</taxon>
        <taxon>Fungi</taxon>
        <taxon>Dikarya</taxon>
        <taxon>Ascomycota</taxon>
        <taxon>Pezizomycotina</taxon>
        <taxon>Dothideomycetes</taxon>
        <taxon>Dothideomycetes incertae sedis</taxon>
        <taxon>Botryosphaeriales</taxon>
        <taxon>Aplosporellaceae</taxon>
        <taxon>Aplosporella</taxon>
    </lineage>
</organism>
<sequence>MPQTYLPNRANAIRDLPPPQPTVDTSTSPSPSPSPRRRAAAATAQSEQHRHRRTRTMSESSPLGRRKPAVADLTDQGGATRANTRTTRHRGAGTDGAAVRTKEGEALPALPALPARFARLQSARLLCLALPCPHGPRKAPSLQC</sequence>
<dbReference type="RefSeq" id="XP_033403185.1">
    <property type="nucleotide sequence ID" value="XM_033547164.1"/>
</dbReference>
<protein>
    <submittedName>
        <fullName evidence="2">Uncharacterized protein</fullName>
    </submittedName>
</protein>
<name>A0A6A6BX47_9PEZI</name>
<dbReference type="Proteomes" id="UP000799438">
    <property type="component" value="Unassembled WGS sequence"/>
</dbReference>
<gene>
    <name evidence="2" type="ORF">K452DRAFT_8003</name>
</gene>
<dbReference type="EMBL" id="ML995474">
    <property type="protein sequence ID" value="KAF2147477.1"/>
    <property type="molecule type" value="Genomic_DNA"/>
</dbReference>
<evidence type="ECO:0000256" key="1">
    <source>
        <dbReference type="SAM" id="MobiDB-lite"/>
    </source>
</evidence>
<dbReference type="AlphaFoldDB" id="A0A6A6BX47"/>
<evidence type="ECO:0000313" key="2">
    <source>
        <dbReference type="EMBL" id="KAF2147477.1"/>
    </source>
</evidence>
<feature type="region of interest" description="Disordered" evidence="1">
    <location>
        <begin position="1"/>
        <end position="102"/>
    </location>
</feature>
<evidence type="ECO:0000313" key="3">
    <source>
        <dbReference type="Proteomes" id="UP000799438"/>
    </source>
</evidence>
<reference evidence="2" key="1">
    <citation type="journal article" date="2020" name="Stud. Mycol.">
        <title>101 Dothideomycetes genomes: a test case for predicting lifestyles and emergence of pathogens.</title>
        <authorList>
            <person name="Haridas S."/>
            <person name="Albert R."/>
            <person name="Binder M."/>
            <person name="Bloem J."/>
            <person name="Labutti K."/>
            <person name="Salamov A."/>
            <person name="Andreopoulos B."/>
            <person name="Baker S."/>
            <person name="Barry K."/>
            <person name="Bills G."/>
            <person name="Bluhm B."/>
            <person name="Cannon C."/>
            <person name="Castanera R."/>
            <person name="Culley D."/>
            <person name="Daum C."/>
            <person name="Ezra D."/>
            <person name="Gonzalez J."/>
            <person name="Henrissat B."/>
            <person name="Kuo A."/>
            <person name="Liang C."/>
            <person name="Lipzen A."/>
            <person name="Lutzoni F."/>
            <person name="Magnuson J."/>
            <person name="Mondo S."/>
            <person name="Nolan M."/>
            <person name="Ohm R."/>
            <person name="Pangilinan J."/>
            <person name="Park H.-J."/>
            <person name="Ramirez L."/>
            <person name="Alfaro M."/>
            <person name="Sun H."/>
            <person name="Tritt A."/>
            <person name="Yoshinaga Y."/>
            <person name="Zwiers L.-H."/>
            <person name="Turgeon B."/>
            <person name="Goodwin S."/>
            <person name="Spatafora J."/>
            <person name="Crous P."/>
            <person name="Grigoriev I."/>
        </authorList>
    </citation>
    <scope>NUCLEOTIDE SEQUENCE</scope>
    <source>
        <strain evidence="2">CBS 121167</strain>
    </source>
</reference>
<keyword evidence="3" id="KW-1185">Reference proteome</keyword>
<accession>A0A6A6BX47</accession>